<dbReference type="Pfam" id="PF00560">
    <property type="entry name" value="LRR_1"/>
    <property type="match status" value="6"/>
</dbReference>
<dbReference type="Pfam" id="PF08263">
    <property type="entry name" value="LRRNT_2"/>
    <property type="match status" value="1"/>
</dbReference>
<proteinExistence type="inferred from homology"/>
<dbReference type="EMBL" id="QGKV02000649">
    <property type="protein sequence ID" value="KAF3582636.1"/>
    <property type="molecule type" value="Genomic_DNA"/>
</dbReference>
<dbReference type="SUPFAM" id="SSF52058">
    <property type="entry name" value="L domain-like"/>
    <property type="match status" value="2"/>
</dbReference>
<dbReference type="InterPro" id="IPR032675">
    <property type="entry name" value="LRR_dom_sf"/>
</dbReference>
<dbReference type="SMART" id="SM00369">
    <property type="entry name" value="LRR_TYP"/>
    <property type="match status" value="10"/>
</dbReference>
<evidence type="ECO:0000313" key="14">
    <source>
        <dbReference type="EMBL" id="KAF3582636.1"/>
    </source>
</evidence>
<keyword evidence="11" id="KW-0325">Glycoprotein</keyword>
<evidence type="ECO:0000259" key="13">
    <source>
        <dbReference type="Pfam" id="PF08263"/>
    </source>
</evidence>
<gene>
    <name evidence="14" type="ORF">DY000_02034410</name>
</gene>
<comment type="similarity">
    <text evidence="2">Belongs to the RLP family.</text>
</comment>
<dbReference type="InterPro" id="IPR001611">
    <property type="entry name" value="Leu-rich_rpt"/>
</dbReference>
<evidence type="ECO:0000313" key="15">
    <source>
        <dbReference type="Proteomes" id="UP000266723"/>
    </source>
</evidence>
<dbReference type="Pfam" id="PF13855">
    <property type="entry name" value="LRR_8"/>
    <property type="match status" value="3"/>
</dbReference>
<name>A0ABQ7DYN9_BRACR</name>
<protein>
    <recommendedName>
        <fullName evidence="13">Leucine-rich repeat-containing N-terminal plant-type domain-containing protein</fullName>
    </recommendedName>
</protein>
<dbReference type="InterPro" id="IPR003591">
    <property type="entry name" value="Leu-rich_rpt_typical-subtyp"/>
</dbReference>
<feature type="domain" description="Leucine-rich repeat-containing N-terminal plant-type" evidence="13">
    <location>
        <begin position="166"/>
        <end position="211"/>
    </location>
</feature>
<evidence type="ECO:0000256" key="10">
    <source>
        <dbReference type="ARBA" id="ARBA00023170"/>
    </source>
</evidence>
<keyword evidence="15" id="KW-1185">Reference proteome</keyword>
<keyword evidence="9 12" id="KW-0472">Membrane</keyword>
<keyword evidence="5 12" id="KW-0812">Transmembrane</keyword>
<feature type="transmembrane region" description="Helical" evidence="12">
    <location>
        <begin position="987"/>
        <end position="1009"/>
    </location>
</feature>
<evidence type="ECO:0000256" key="5">
    <source>
        <dbReference type="ARBA" id="ARBA00022692"/>
    </source>
</evidence>
<evidence type="ECO:0000256" key="11">
    <source>
        <dbReference type="ARBA" id="ARBA00023180"/>
    </source>
</evidence>
<reference evidence="14 15" key="1">
    <citation type="journal article" date="2020" name="BMC Genomics">
        <title>Intraspecific diversification of the crop wild relative Brassica cretica Lam. using demographic model selection.</title>
        <authorList>
            <person name="Kioukis A."/>
            <person name="Michalopoulou V.A."/>
            <person name="Briers L."/>
            <person name="Pirintsos S."/>
            <person name="Studholme D.J."/>
            <person name="Pavlidis P."/>
            <person name="Sarris P.F."/>
        </authorList>
    </citation>
    <scope>NUCLEOTIDE SEQUENCE [LARGE SCALE GENOMIC DNA]</scope>
    <source>
        <strain evidence="15">cv. PFS-1207/04</strain>
    </source>
</reference>
<keyword evidence="3" id="KW-1003">Cell membrane</keyword>
<keyword evidence="8 12" id="KW-1133">Transmembrane helix</keyword>
<evidence type="ECO:0000256" key="6">
    <source>
        <dbReference type="ARBA" id="ARBA00022729"/>
    </source>
</evidence>
<keyword evidence="10" id="KW-0675">Receptor</keyword>
<accession>A0ABQ7DYN9</accession>
<comment type="caution">
    <text evidence="14">The sequence shown here is derived from an EMBL/GenBank/DDBJ whole genome shotgun (WGS) entry which is preliminary data.</text>
</comment>
<evidence type="ECO:0000256" key="3">
    <source>
        <dbReference type="ARBA" id="ARBA00022475"/>
    </source>
</evidence>
<dbReference type="PROSITE" id="PS51450">
    <property type="entry name" value="LRR"/>
    <property type="match status" value="1"/>
</dbReference>
<keyword evidence="6" id="KW-0732">Signal</keyword>
<dbReference type="SUPFAM" id="SSF52047">
    <property type="entry name" value="RNI-like"/>
    <property type="match status" value="1"/>
</dbReference>
<evidence type="ECO:0000256" key="1">
    <source>
        <dbReference type="ARBA" id="ARBA00004251"/>
    </source>
</evidence>
<evidence type="ECO:0000256" key="4">
    <source>
        <dbReference type="ARBA" id="ARBA00022614"/>
    </source>
</evidence>
<evidence type="ECO:0000256" key="2">
    <source>
        <dbReference type="ARBA" id="ARBA00009592"/>
    </source>
</evidence>
<evidence type="ECO:0000256" key="7">
    <source>
        <dbReference type="ARBA" id="ARBA00022737"/>
    </source>
</evidence>
<dbReference type="InterPro" id="IPR013210">
    <property type="entry name" value="LRR_N_plant-typ"/>
</dbReference>
<dbReference type="InterPro" id="IPR046956">
    <property type="entry name" value="RLP23-like"/>
</dbReference>
<dbReference type="PANTHER" id="PTHR48063">
    <property type="entry name" value="LRR RECEPTOR-LIKE KINASE"/>
    <property type="match status" value="1"/>
</dbReference>
<dbReference type="Gene3D" id="3.80.10.10">
    <property type="entry name" value="Ribonuclease Inhibitor"/>
    <property type="match status" value="4"/>
</dbReference>
<comment type="subcellular location">
    <subcellularLocation>
        <location evidence="1">Cell membrane</location>
        <topology evidence="1">Single-pass type I membrane protein</topology>
    </subcellularLocation>
</comment>
<evidence type="ECO:0000256" key="12">
    <source>
        <dbReference type="SAM" id="Phobius"/>
    </source>
</evidence>
<organism evidence="14 15">
    <name type="scientific">Brassica cretica</name>
    <name type="common">Mustard</name>
    <dbReference type="NCBI Taxonomy" id="69181"/>
    <lineage>
        <taxon>Eukaryota</taxon>
        <taxon>Viridiplantae</taxon>
        <taxon>Streptophyta</taxon>
        <taxon>Embryophyta</taxon>
        <taxon>Tracheophyta</taxon>
        <taxon>Spermatophyta</taxon>
        <taxon>Magnoliopsida</taxon>
        <taxon>eudicotyledons</taxon>
        <taxon>Gunneridae</taxon>
        <taxon>Pentapetalae</taxon>
        <taxon>rosids</taxon>
        <taxon>malvids</taxon>
        <taxon>Brassicales</taxon>
        <taxon>Brassicaceae</taxon>
        <taxon>Brassiceae</taxon>
        <taxon>Brassica</taxon>
    </lineage>
</organism>
<dbReference type="PRINTS" id="PR00019">
    <property type="entry name" value="LEURICHRPT"/>
</dbReference>
<evidence type="ECO:0000256" key="9">
    <source>
        <dbReference type="ARBA" id="ARBA00023136"/>
    </source>
</evidence>
<evidence type="ECO:0000256" key="8">
    <source>
        <dbReference type="ARBA" id="ARBA00022989"/>
    </source>
</evidence>
<dbReference type="SMART" id="SM00365">
    <property type="entry name" value="LRR_SD22"/>
    <property type="match status" value="6"/>
</dbReference>
<dbReference type="PANTHER" id="PTHR48063:SF81">
    <property type="entry name" value="LEUCINE-RICH REPEAT-CONTAINING N-TERMINAL PLANT-TYPE DOMAIN-CONTAINING PROTEIN"/>
    <property type="match status" value="1"/>
</dbReference>
<sequence>MFNLWARESALHSEVEELRSAMESMLQYSTCQSFGTDCKDLIAMIKEPHAWPSFATELEKIKTLKICFPDFKIIHIPRAQNHISDFLAKITRHNGDCALFPIISSISSIRMFASDYHFVHPETTDKMDSKSDILFAMERKIFLGQFLIWVVLLLGQLRGCKSCIEKERKALLELKKHLISLSVEWGYDTVQPTWTNDTKSDCCLWEGLECNRTSGRVIGISIGDMMFENFSSPLNIYLLQPFEDIRSLSLSVEQNGFDGFFDDVEGYKSLRRLRNLEILDLSSNRLNDSIFPFLNGASSLKTIFLHNNLIEGPFPAEEQKDLTNLELLDLSPNMLKGSLSELKDWTNLELLDLSRNFLNGSMLELKDLINLELLSLAQNSFSGPIPVEVFCEMKNLRELDLSENHFVGQLPLCLGSLKKLRVLDLSSNQFSGNLPSSFSSLESLEYLSLLNNNFKGILSLNPLANLTKLKMPTTIVHNNLQLLDFSKNDIGGLFPDNIGRLLPYLVHMNGSNNGFQRNFPSSMGEMKNISFLDLSNNNFSGNLPRSFFTGCFSLKYLKLSHNRFTGHVPPRLTNFTSLDVLRLDNNLFTGEIGVGLLSSNATLSILDMSNNLLTGSIPSWISNLSNLEFLLLSDNNIQGTVPPSLGNMSSVSFLDLSGNLLSGAIPSYVGHYVRYLFLRDNNFTGPIPDTLLARRVRILDLRNNKLSGSIPEFVSTDLEDPPELSILLLRGNSLIGSIPRQLCDLRTIRILDLSHNKLSGYIPSCLYNLSFDLGVAEEDTNIYIGRDYNPTSFQLEYYKSTFVVEKLVVKYTTYHEIAINFATKERYDSYTGGTEFSEGILGYMYGMDLSSNELSGVIPQEIGNLSRVRALNLSHNYLSGSIPSSFSNLKDIESLDLSYNMLHGSISQQLTSLISLAVFDVSYNNLSGMVPQGRQFNTFDKSSYVGNPLLCGLPTNISCDQTTERSEEEDNGGGEEEDEEAVVDMLVFYYSTGSTYLTALICILLLNYVL</sequence>
<keyword evidence="4" id="KW-0433">Leucine-rich repeat</keyword>
<dbReference type="Proteomes" id="UP000266723">
    <property type="component" value="Unassembled WGS sequence"/>
</dbReference>
<keyword evidence="7" id="KW-0677">Repeat</keyword>